<reference evidence="1 2" key="1">
    <citation type="journal article" date="2007" name="Science">
        <title>Sea anemone genome reveals ancestral eumetazoan gene repertoire and genomic organization.</title>
        <authorList>
            <person name="Putnam N.H."/>
            <person name="Srivastava M."/>
            <person name="Hellsten U."/>
            <person name="Dirks B."/>
            <person name="Chapman J."/>
            <person name="Salamov A."/>
            <person name="Terry A."/>
            <person name="Shapiro H."/>
            <person name="Lindquist E."/>
            <person name="Kapitonov V.V."/>
            <person name="Jurka J."/>
            <person name="Genikhovich G."/>
            <person name="Grigoriev I.V."/>
            <person name="Lucas S.M."/>
            <person name="Steele R.E."/>
            <person name="Finnerty J.R."/>
            <person name="Technau U."/>
            <person name="Martindale M.Q."/>
            <person name="Rokhsar D.S."/>
        </authorList>
    </citation>
    <scope>NUCLEOTIDE SEQUENCE [LARGE SCALE GENOMIC DNA]</scope>
    <source>
        <strain evidence="2">CH2 X CH6</strain>
    </source>
</reference>
<sequence>MSWNYCKYVKYPESSKPGHKRLPKEQVDKIVERLNVVKEYHEGGGPTPARDDKKLSQEEVESLFGRLADRERERTIISTRGRQRIFCISFTVDVKIAMNYWTQGLRNRVCSLVIELMQLEILITPFFSFNSI</sequence>
<dbReference type="EMBL" id="DS469518">
    <property type="protein sequence ID" value="EDO47750.1"/>
    <property type="molecule type" value="Genomic_DNA"/>
</dbReference>
<name>A7RLT3_NEMVE</name>
<organism evidence="1 2">
    <name type="scientific">Nematostella vectensis</name>
    <name type="common">Starlet sea anemone</name>
    <dbReference type="NCBI Taxonomy" id="45351"/>
    <lineage>
        <taxon>Eukaryota</taxon>
        <taxon>Metazoa</taxon>
        <taxon>Cnidaria</taxon>
        <taxon>Anthozoa</taxon>
        <taxon>Hexacorallia</taxon>
        <taxon>Actiniaria</taxon>
        <taxon>Edwardsiidae</taxon>
        <taxon>Nematostella</taxon>
    </lineage>
</organism>
<proteinExistence type="predicted"/>
<evidence type="ECO:0000313" key="1">
    <source>
        <dbReference type="EMBL" id="EDO47750.1"/>
    </source>
</evidence>
<evidence type="ECO:0000313" key="2">
    <source>
        <dbReference type="Proteomes" id="UP000001593"/>
    </source>
</evidence>
<accession>A7RLT3</accession>
<gene>
    <name evidence="1" type="ORF">NEMVEDRAFT_v1g239199</name>
</gene>
<dbReference type="AlphaFoldDB" id="A7RLT3"/>
<dbReference type="Proteomes" id="UP000001593">
    <property type="component" value="Unassembled WGS sequence"/>
</dbReference>
<keyword evidence="2" id="KW-1185">Reference proteome</keyword>
<dbReference type="HOGENOM" id="CLU_2099734_0_0_1"/>
<protein>
    <submittedName>
        <fullName evidence="1">Uncharacterized protein</fullName>
    </submittedName>
</protein>
<dbReference type="InParanoid" id="A7RLT3"/>